<name>A0ABP3V1W4_9CLOT</name>
<accession>A0ABP3V1W4</accession>
<keyword evidence="11" id="KW-1185">Reference proteome</keyword>
<dbReference type="InterPro" id="IPR005702">
    <property type="entry name" value="Wzc-like_C"/>
</dbReference>
<evidence type="ECO:0000256" key="6">
    <source>
        <dbReference type="ARBA" id="ARBA00022840"/>
    </source>
</evidence>
<feature type="domain" description="AAA" evidence="9">
    <location>
        <begin position="48"/>
        <end position="168"/>
    </location>
</feature>
<evidence type="ECO:0000256" key="1">
    <source>
        <dbReference type="ARBA" id="ARBA00007316"/>
    </source>
</evidence>
<evidence type="ECO:0000313" key="11">
    <source>
        <dbReference type="Proteomes" id="UP001501510"/>
    </source>
</evidence>
<keyword evidence="4" id="KW-0547">Nucleotide-binding</keyword>
<evidence type="ECO:0000256" key="2">
    <source>
        <dbReference type="ARBA" id="ARBA00011903"/>
    </source>
</evidence>
<dbReference type="EMBL" id="BAAACG010000019">
    <property type="protein sequence ID" value="GAA0746463.1"/>
    <property type="molecule type" value="Genomic_DNA"/>
</dbReference>
<dbReference type="SUPFAM" id="SSF52540">
    <property type="entry name" value="P-loop containing nucleoside triphosphate hydrolases"/>
    <property type="match status" value="1"/>
</dbReference>
<dbReference type="CDD" id="cd05387">
    <property type="entry name" value="BY-kinase"/>
    <property type="match status" value="1"/>
</dbReference>
<evidence type="ECO:0000256" key="4">
    <source>
        <dbReference type="ARBA" id="ARBA00022741"/>
    </source>
</evidence>
<keyword evidence="5 10" id="KW-0418">Kinase</keyword>
<dbReference type="GO" id="GO:0016301">
    <property type="term" value="F:kinase activity"/>
    <property type="evidence" value="ECO:0007669"/>
    <property type="project" value="UniProtKB-KW"/>
</dbReference>
<dbReference type="RefSeq" id="WP_343763610.1">
    <property type="nucleotide sequence ID" value="NZ_BAAACG010000019.1"/>
</dbReference>
<protein>
    <recommendedName>
        <fullName evidence="2">non-specific protein-tyrosine kinase</fullName>
        <ecNumber evidence="2">2.7.10.2</ecNumber>
    </recommendedName>
</protein>
<dbReference type="NCBIfam" id="TIGR01007">
    <property type="entry name" value="eps_fam"/>
    <property type="match status" value="1"/>
</dbReference>
<dbReference type="EC" id="2.7.10.2" evidence="2"/>
<dbReference type="InterPro" id="IPR050445">
    <property type="entry name" value="Bact_polysacc_biosynth/exp"/>
</dbReference>
<dbReference type="Gene3D" id="3.40.50.300">
    <property type="entry name" value="P-loop containing nucleotide triphosphate hydrolases"/>
    <property type="match status" value="1"/>
</dbReference>
<proteinExistence type="inferred from homology"/>
<keyword evidence="7" id="KW-0829">Tyrosine-protein kinase</keyword>
<evidence type="ECO:0000256" key="8">
    <source>
        <dbReference type="ARBA" id="ARBA00051245"/>
    </source>
</evidence>
<dbReference type="InterPro" id="IPR025669">
    <property type="entry name" value="AAA_dom"/>
</dbReference>
<comment type="catalytic activity">
    <reaction evidence="8">
        <text>L-tyrosyl-[protein] + ATP = O-phospho-L-tyrosyl-[protein] + ADP + H(+)</text>
        <dbReference type="Rhea" id="RHEA:10596"/>
        <dbReference type="Rhea" id="RHEA-COMP:10136"/>
        <dbReference type="Rhea" id="RHEA-COMP:20101"/>
        <dbReference type="ChEBI" id="CHEBI:15378"/>
        <dbReference type="ChEBI" id="CHEBI:30616"/>
        <dbReference type="ChEBI" id="CHEBI:46858"/>
        <dbReference type="ChEBI" id="CHEBI:61978"/>
        <dbReference type="ChEBI" id="CHEBI:456216"/>
        <dbReference type="EC" id="2.7.10.2"/>
    </reaction>
</comment>
<sequence length="237" mass="26211">MTLNKANLITIKDPKSPISESYRTLRTNIQFSSFDKKIDTVFVTSATPGEGKSTTSSNLAAVMAQNGCKTILVDCDLRKPSVHKKFGISNLKGLTDLLIQSGKIENIIQKSDLENLHILTSGSKPPNPSELLSSNKMREFIKMCKNYYDFVVLDTPPVGVVTDAQLISQYCDGAVLVVASGEAERETVKKSAELIKKVGGKILGVVLNKVDTKTQRGYHYYDYYDDVEHSGSKRKKR</sequence>
<evidence type="ECO:0000256" key="5">
    <source>
        <dbReference type="ARBA" id="ARBA00022777"/>
    </source>
</evidence>
<dbReference type="Pfam" id="PF13614">
    <property type="entry name" value="AAA_31"/>
    <property type="match status" value="1"/>
</dbReference>
<dbReference type="InterPro" id="IPR027417">
    <property type="entry name" value="P-loop_NTPase"/>
</dbReference>
<keyword evidence="3" id="KW-0808">Transferase</keyword>
<reference evidence="11" key="1">
    <citation type="journal article" date="2019" name="Int. J. Syst. Evol. Microbiol.">
        <title>The Global Catalogue of Microorganisms (GCM) 10K type strain sequencing project: providing services to taxonomists for standard genome sequencing and annotation.</title>
        <authorList>
            <consortium name="The Broad Institute Genomics Platform"/>
            <consortium name="The Broad Institute Genome Sequencing Center for Infectious Disease"/>
            <person name="Wu L."/>
            <person name="Ma J."/>
        </authorList>
    </citation>
    <scope>NUCLEOTIDE SEQUENCE [LARGE SCALE GENOMIC DNA]</scope>
    <source>
        <strain evidence="11">JCM 1407</strain>
    </source>
</reference>
<keyword evidence="6" id="KW-0067">ATP-binding</keyword>
<evidence type="ECO:0000259" key="9">
    <source>
        <dbReference type="Pfam" id="PF13614"/>
    </source>
</evidence>
<dbReference type="Proteomes" id="UP001501510">
    <property type="component" value="Unassembled WGS sequence"/>
</dbReference>
<comment type="caution">
    <text evidence="10">The sequence shown here is derived from an EMBL/GenBank/DDBJ whole genome shotgun (WGS) entry which is preliminary data.</text>
</comment>
<organism evidence="10 11">
    <name type="scientific">Clostridium oceanicum</name>
    <dbReference type="NCBI Taxonomy" id="1543"/>
    <lineage>
        <taxon>Bacteria</taxon>
        <taxon>Bacillati</taxon>
        <taxon>Bacillota</taxon>
        <taxon>Clostridia</taxon>
        <taxon>Eubacteriales</taxon>
        <taxon>Clostridiaceae</taxon>
        <taxon>Clostridium</taxon>
    </lineage>
</organism>
<gene>
    <name evidence="10" type="ORF">GCM10008906_34080</name>
</gene>
<evidence type="ECO:0000256" key="7">
    <source>
        <dbReference type="ARBA" id="ARBA00023137"/>
    </source>
</evidence>
<evidence type="ECO:0000313" key="10">
    <source>
        <dbReference type="EMBL" id="GAA0746463.1"/>
    </source>
</evidence>
<evidence type="ECO:0000256" key="3">
    <source>
        <dbReference type="ARBA" id="ARBA00022679"/>
    </source>
</evidence>
<dbReference type="PANTHER" id="PTHR32309">
    <property type="entry name" value="TYROSINE-PROTEIN KINASE"/>
    <property type="match status" value="1"/>
</dbReference>
<dbReference type="PANTHER" id="PTHR32309:SF13">
    <property type="entry name" value="FERRIC ENTEROBACTIN TRANSPORT PROTEIN FEPE"/>
    <property type="match status" value="1"/>
</dbReference>
<comment type="similarity">
    <text evidence="1">Belongs to the CpsD/CapB family.</text>
</comment>